<keyword evidence="3" id="KW-0804">Transcription</keyword>
<gene>
    <name evidence="5" type="ORF">DMH04_06645</name>
</gene>
<dbReference type="PANTHER" id="PTHR38465:SF2">
    <property type="entry name" value="HTH-TYPE TRANSCRIPTIONAL REGULATOR MMPR5"/>
    <property type="match status" value="1"/>
</dbReference>
<keyword evidence="1" id="KW-0805">Transcription regulation</keyword>
<dbReference type="InterPro" id="IPR036388">
    <property type="entry name" value="WH-like_DNA-bd_sf"/>
</dbReference>
<feature type="domain" description="HTH marR-type" evidence="4">
    <location>
        <begin position="19"/>
        <end position="79"/>
    </location>
</feature>
<accession>A0A428ZNN1</accession>
<evidence type="ECO:0000313" key="6">
    <source>
        <dbReference type="Proteomes" id="UP000287547"/>
    </source>
</evidence>
<organism evidence="5 6">
    <name type="scientific">Kibdelosporangium aridum</name>
    <dbReference type="NCBI Taxonomy" id="2030"/>
    <lineage>
        <taxon>Bacteria</taxon>
        <taxon>Bacillati</taxon>
        <taxon>Actinomycetota</taxon>
        <taxon>Actinomycetes</taxon>
        <taxon>Pseudonocardiales</taxon>
        <taxon>Pseudonocardiaceae</taxon>
        <taxon>Kibdelosporangium</taxon>
    </lineage>
</organism>
<dbReference type="PANTHER" id="PTHR38465">
    <property type="entry name" value="HTH-TYPE TRANSCRIPTIONAL REGULATOR MJ1563-RELATED"/>
    <property type="match status" value="1"/>
</dbReference>
<dbReference type="Pfam" id="PF12802">
    <property type="entry name" value="MarR_2"/>
    <property type="match status" value="1"/>
</dbReference>
<evidence type="ECO:0000256" key="3">
    <source>
        <dbReference type="ARBA" id="ARBA00023163"/>
    </source>
</evidence>
<dbReference type="Gene3D" id="1.10.10.10">
    <property type="entry name" value="Winged helix-like DNA-binding domain superfamily/Winged helix DNA-binding domain"/>
    <property type="match status" value="1"/>
</dbReference>
<dbReference type="GO" id="GO:0003700">
    <property type="term" value="F:DNA-binding transcription factor activity"/>
    <property type="evidence" value="ECO:0007669"/>
    <property type="project" value="InterPro"/>
</dbReference>
<evidence type="ECO:0000313" key="5">
    <source>
        <dbReference type="EMBL" id="RSM89647.1"/>
    </source>
</evidence>
<dbReference type="Gene3D" id="1.10.287.160">
    <property type="entry name" value="HR1 repeat"/>
    <property type="match status" value="1"/>
</dbReference>
<dbReference type="AlphaFoldDB" id="A0A428ZNN1"/>
<name>A0A428ZNN1_KIBAR</name>
<dbReference type="SUPFAM" id="SSF46785">
    <property type="entry name" value="Winged helix' DNA-binding domain"/>
    <property type="match status" value="1"/>
</dbReference>
<dbReference type="InterPro" id="IPR036390">
    <property type="entry name" value="WH_DNA-bd_sf"/>
</dbReference>
<dbReference type="Proteomes" id="UP000287547">
    <property type="component" value="Unassembled WGS sequence"/>
</dbReference>
<dbReference type="OrthoDB" id="67158at2"/>
<comment type="caution">
    <text evidence="5">The sequence shown here is derived from an EMBL/GenBank/DDBJ whole genome shotgun (WGS) entry which is preliminary data.</text>
</comment>
<protein>
    <submittedName>
        <fullName evidence="5">MarR family transcriptional regulator</fullName>
    </submittedName>
</protein>
<proteinExistence type="predicted"/>
<dbReference type="GO" id="GO:0003677">
    <property type="term" value="F:DNA binding"/>
    <property type="evidence" value="ECO:0007669"/>
    <property type="project" value="UniProtKB-KW"/>
</dbReference>
<reference evidence="5 6" key="1">
    <citation type="submission" date="2018-05" db="EMBL/GenBank/DDBJ databases">
        <title>Evolution of GPA BGCs.</title>
        <authorList>
            <person name="Waglechner N."/>
            <person name="Wright G.D."/>
        </authorList>
    </citation>
    <scope>NUCLEOTIDE SEQUENCE [LARGE SCALE GENOMIC DNA]</scope>
    <source>
        <strain evidence="5 6">A82846</strain>
    </source>
</reference>
<dbReference type="RefSeq" id="WP_037253049.1">
    <property type="nucleotide sequence ID" value="NZ_QHKI01000003.1"/>
</dbReference>
<dbReference type="InterPro" id="IPR052362">
    <property type="entry name" value="HTH-GbsR_regulator"/>
</dbReference>
<keyword evidence="2" id="KW-0238">DNA-binding</keyword>
<evidence type="ECO:0000256" key="1">
    <source>
        <dbReference type="ARBA" id="ARBA00023015"/>
    </source>
</evidence>
<dbReference type="InterPro" id="IPR000835">
    <property type="entry name" value="HTH_MarR-typ"/>
</dbReference>
<dbReference type="EMBL" id="QHKI01000003">
    <property type="protein sequence ID" value="RSM89647.1"/>
    <property type="molecule type" value="Genomic_DNA"/>
</dbReference>
<evidence type="ECO:0000259" key="4">
    <source>
        <dbReference type="Pfam" id="PF12802"/>
    </source>
</evidence>
<sequence>MAGMTEAAERLALVLTSNGMQRMTARVMAALLFADQETVTAGELCEWLVISPGTVSTALKALTNSGLIERVPAPGSRREHFRFRDDAWVQLMSAQNQSLNAVFEAADRGIKESGEDSVAGRRLVNMRDFYGYVMAEMPAIIERWRAR</sequence>
<evidence type="ECO:0000256" key="2">
    <source>
        <dbReference type="ARBA" id="ARBA00023125"/>
    </source>
</evidence>